<accession>A0ABN1FTU9</accession>
<reference evidence="1 2" key="1">
    <citation type="journal article" date="2019" name="Int. J. Syst. Evol. Microbiol.">
        <title>The Global Catalogue of Microorganisms (GCM) 10K type strain sequencing project: providing services to taxonomists for standard genome sequencing and annotation.</title>
        <authorList>
            <consortium name="The Broad Institute Genomics Platform"/>
            <consortium name="The Broad Institute Genome Sequencing Center for Infectious Disease"/>
            <person name="Wu L."/>
            <person name="Ma J."/>
        </authorList>
    </citation>
    <scope>NUCLEOTIDE SEQUENCE [LARGE SCALE GENOMIC DNA]</scope>
    <source>
        <strain evidence="1 2">JCM 10667</strain>
    </source>
</reference>
<evidence type="ECO:0008006" key="3">
    <source>
        <dbReference type="Google" id="ProtNLM"/>
    </source>
</evidence>
<sequence length="109" mass="12411">MQPPSERVLWWAWGRVRRWAWRRVRRWAWRLRKGSVRVSALNAASTASVSARRLWGAGSHGSRLLQRVRVLRGPERGPTTGSAGPPRAIYTALTRRPYSRPATLTLTPS</sequence>
<evidence type="ECO:0000313" key="2">
    <source>
        <dbReference type="Proteomes" id="UP001501427"/>
    </source>
</evidence>
<dbReference type="EMBL" id="BAAAHD010000090">
    <property type="protein sequence ID" value="GAA0597731.1"/>
    <property type="molecule type" value="Genomic_DNA"/>
</dbReference>
<evidence type="ECO:0000313" key="1">
    <source>
        <dbReference type="EMBL" id="GAA0597731.1"/>
    </source>
</evidence>
<organism evidence="1 2">
    <name type="scientific">Actinomadura livida</name>
    <dbReference type="NCBI Taxonomy" id="79909"/>
    <lineage>
        <taxon>Bacteria</taxon>
        <taxon>Bacillati</taxon>
        <taxon>Actinomycetota</taxon>
        <taxon>Actinomycetes</taxon>
        <taxon>Streptosporangiales</taxon>
        <taxon>Thermomonosporaceae</taxon>
        <taxon>Actinomadura</taxon>
    </lineage>
</organism>
<gene>
    <name evidence="1" type="ORF">GCM10009546_69750</name>
</gene>
<keyword evidence="2" id="KW-1185">Reference proteome</keyword>
<protein>
    <recommendedName>
        <fullName evidence="3">Secreted protein</fullName>
    </recommendedName>
</protein>
<name>A0ABN1FTU9_9ACTN</name>
<dbReference type="Proteomes" id="UP001501427">
    <property type="component" value="Unassembled WGS sequence"/>
</dbReference>
<comment type="caution">
    <text evidence="1">The sequence shown here is derived from an EMBL/GenBank/DDBJ whole genome shotgun (WGS) entry which is preliminary data.</text>
</comment>
<proteinExistence type="predicted"/>